<name>A0A8D2JB08_VARKO</name>
<reference evidence="18" key="1">
    <citation type="submission" date="2025-08" db="UniProtKB">
        <authorList>
            <consortium name="Ensembl"/>
        </authorList>
    </citation>
    <scope>IDENTIFICATION</scope>
</reference>
<feature type="transmembrane region" description="Helical" evidence="16">
    <location>
        <begin position="189"/>
        <end position="210"/>
    </location>
</feature>
<dbReference type="Proteomes" id="UP000694545">
    <property type="component" value="Unplaced"/>
</dbReference>
<dbReference type="NCBIfam" id="TIGR00879">
    <property type="entry name" value="SP"/>
    <property type="match status" value="1"/>
</dbReference>
<evidence type="ECO:0000256" key="8">
    <source>
        <dbReference type="ARBA" id="ARBA00022597"/>
    </source>
</evidence>
<evidence type="ECO:0000256" key="4">
    <source>
        <dbReference type="ARBA" id="ARBA00007004"/>
    </source>
</evidence>
<dbReference type="SUPFAM" id="SSF103473">
    <property type="entry name" value="MFS general substrate transporter"/>
    <property type="match status" value="1"/>
</dbReference>
<dbReference type="PROSITE" id="PS50850">
    <property type="entry name" value="MFS"/>
    <property type="match status" value="1"/>
</dbReference>
<evidence type="ECO:0000259" key="17">
    <source>
        <dbReference type="PROSITE" id="PS50850"/>
    </source>
</evidence>
<evidence type="ECO:0000313" key="19">
    <source>
        <dbReference type="Proteomes" id="UP000694545"/>
    </source>
</evidence>
<dbReference type="InterPro" id="IPR005828">
    <property type="entry name" value="MFS_sugar_transport-like"/>
</dbReference>
<evidence type="ECO:0000256" key="6">
    <source>
        <dbReference type="ARBA" id="ARBA00022448"/>
    </source>
</evidence>
<dbReference type="FunFam" id="1.20.1250.20:FF:001511">
    <property type="entry name" value="Solute carrier family 2, facilitated glucose transporter member 5"/>
    <property type="match status" value="1"/>
</dbReference>
<feature type="transmembrane region" description="Helical" evidence="16">
    <location>
        <begin position="126"/>
        <end position="147"/>
    </location>
</feature>
<feature type="transmembrane region" description="Helical" evidence="16">
    <location>
        <begin position="434"/>
        <end position="454"/>
    </location>
</feature>
<organism evidence="18 19">
    <name type="scientific">Varanus komodoensis</name>
    <name type="common">Komodo dragon</name>
    <dbReference type="NCBI Taxonomy" id="61221"/>
    <lineage>
        <taxon>Eukaryota</taxon>
        <taxon>Metazoa</taxon>
        <taxon>Chordata</taxon>
        <taxon>Craniata</taxon>
        <taxon>Vertebrata</taxon>
        <taxon>Euteleostomi</taxon>
        <taxon>Lepidosauria</taxon>
        <taxon>Squamata</taxon>
        <taxon>Bifurcata</taxon>
        <taxon>Unidentata</taxon>
        <taxon>Episquamata</taxon>
        <taxon>Toxicofera</taxon>
        <taxon>Anguimorpha</taxon>
        <taxon>Paleoanguimorpha</taxon>
        <taxon>Varanoidea</taxon>
        <taxon>Varanidae</taxon>
        <taxon>Varanus</taxon>
    </lineage>
</organism>
<evidence type="ECO:0000256" key="10">
    <source>
        <dbReference type="ARBA" id="ARBA00022989"/>
    </source>
</evidence>
<protein>
    <recommendedName>
        <fullName evidence="5">Solute carrier family 2, facilitated glucose transporter member 5</fullName>
    </recommendedName>
    <alternativeName>
        <fullName evidence="13">Fructose transporter</fullName>
    </alternativeName>
    <alternativeName>
        <fullName evidence="12">Glucose transporter type 5, small intestine</fullName>
    </alternativeName>
</protein>
<comment type="similarity">
    <text evidence="4">Belongs to the major facilitator superfamily. Sugar transporter (TC 2.A.1.1) family. Glucose transporter subfamily.</text>
</comment>
<comment type="catalytic activity">
    <reaction evidence="1">
        <text>D-fructose(out) = D-fructose(in)</text>
        <dbReference type="Rhea" id="RHEA:60372"/>
        <dbReference type="ChEBI" id="CHEBI:37721"/>
    </reaction>
</comment>
<evidence type="ECO:0000256" key="15">
    <source>
        <dbReference type="SAM" id="MobiDB-lite"/>
    </source>
</evidence>
<dbReference type="Pfam" id="PF00083">
    <property type="entry name" value="Sugar_tr"/>
    <property type="match status" value="1"/>
</dbReference>
<feature type="region of interest" description="Disordered" evidence="15">
    <location>
        <begin position="488"/>
        <end position="510"/>
    </location>
</feature>
<keyword evidence="9 16" id="KW-0812">Transmembrane</keyword>
<dbReference type="Gene3D" id="1.20.1250.20">
    <property type="entry name" value="MFS general substrate transporter like domains"/>
    <property type="match status" value="1"/>
</dbReference>
<dbReference type="GO" id="GO:0042383">
    <property type="term" value="C:sarcolemma"/>
    <property type="evidence" value="ECO:0007669"/>
    <property type="project" value="UniProtKB-SubCell"/>
</dbReference>
<evidence type="ECO:0000256" key="12">
    <source>
        <dbReference type="ARBA" id="ARBA00029961"/>
    </source>
</evidence>
<dbReference type="InterPro" id="IPR036259">
    <property type="entry name" value="MFS_trans_sf"/>
</dbReference>
<proteinExistence type="inferred from homology"/>
<evidence type="ECO:0000256" key="9">
    <source>
        <dbReference type="ARBA" id="ARBA00022692"/>
    </source>
</evidence>
<feature type="transmembrane region" description="Helical" evidence="16">
    <location>
        <begin position="408"/>
        <end position="428"/>
    </location>
</feature>
<evidence type="ECO:0000256" key="3">
    <source>
        <dbReference type="ARBA" id="ARBA00004651"/>
    </source>
</evidence>
<dbReference type="InterPro" id="IPR020846">
    <property type="entry name" value="MFS_dom"/>
</dbReference>
<evidence type="ECO:0000256" key="13">
    <source>
        <dbReference type="ARBA" id="ARBA00031099"/>
    </source>
</evidence>
<dbReference type="PRINTS" id="PR00171">
    <property type="entry name" value="SUGRTRNSPORT"/>
</dbReference>
<evidence type="ECO:0000256" key="11">
    <source>
        <dbReference type="ARBA" id="ARBA00023136"/>
    </source>
</evidence>
<evidence type="ECO:0000256" key="14">
    <source>
        <dbReference type="RuleBase" id="RU003346"/>
    </source>
</evidence>
<dbReference type="GO" id="GO:0046323">
    <property type="term" value="P:D-glucose import"/>
    <property type="evidence" value="ECO:0007669"/>
    <property type="project" value="TreeGrafter"/>
</dbReference>
<feature type="transmembrane region" description="Helical" evidence="16">
    <location>
        <begin position="99"/>
        <end position="120"/>
    </location>
</feature>
<feature type="transmembrane region" description="Helical" evidence="16">
    <location>
        <begin position="273"/>
        <end position="296"/>
    </location>
</feature>
<feature type="compositionally biased region" description="Basic residues" evidence="15">
    <location>
        <begin position="493"/>
        <end position="510"/>
    </location>
</feature>
<accession>A0A8D2JB08</accession>
<dbReference type="InterPro" id="IPR005829">
    <property type="entry name" value="Sugar_transporter_CS"/>
</dbReference>
<feature type="transmembrane region" description="Helical" evidence="16">
    <location>
        <begin position="311"/>
        <end position="333"/>
    </location>
</feature>
<dbReference type="GO" id="GO:0005353">
    <property type="term" value="F:fructose transmembrane transporter activity"/>
    <property type="evidence" value="ECO:0007669"/>
    <property type="project" value="UniProtKB-ARBA"/>
</dbReference>
<dbReference type="GO" id="GO:0055056">
    <property type="term" value="F:D-glucose transmembrane transporter activity"/>
    <property type="evidence" value="ECO:0007669"/>
    <property type="project" value="TreeGrafter"/>
</dbReference>
<keyword evidence="6 14" id="KW-0813">Transport</keyword>
<dbReference type="OMA" id="YEMMAIP"/>
<dbReference type="PANTHER" id="PTHR23503">
    <property type="entry name" value="SOLUTE CARRIER FAMILY 2"/>
    <property type="match status" value="1"/>
</dbReference>
<dbReference type="PROSITE" id="PS00217">
    <property type="entry name" value="SUGAR_TRANSPORT_2"/>
    <property type="match status" value="1"/>
</dbReference>
<sequence>MKEKSGRRALTRPLVMVTLVTSFGSSLQYGYNLWVVNHPAALIQDFYNNTYHQRKKVYIEATFLSFLYSMTVAIFSLGGLIGSLLSGPMVDKCGRKGTLFLNNLLAIISSILMGFSTLVHAYEYTIFSRLITGVCSGIFSCAVPLYLAEVAPRNLRGTMVSVSALFIVIGVLISQVLGYEELLGTKKYWPILLSLPGFLAVLQVIVLPSCPESPRYLMIQERDEEKARQTLKKLRGQEDVEQEIDELYLEHISEKAEKEMGGLKLLFYRGLRWQVISVVVLMSGHQLTGVSAVYYYADNIYASMFLSKKEIRYIVLFSVISLVITLMVVVYIIDTVGRRALILIGFGVCSIICVLLTMALEMQTTISWMSYASSSLVFLFLIAHVLGPGPVPILLTTELFLQSTRSTSVALGGFVHWLVNFLMGIIFLHIETLIGSYSFLLFWPLSVATFIYIFKYIPETKGRTFLEIKRLMSAQLARRIQVQGHPAKENLKKRSAHHSNRRKKRRSTIG</sequence>
<keyword evidence="10 16" id="KW-1133">Transmembrane helix</keyword>
<dbReference type="InterPro" id="IPR045263">
    <property type="entry name" value="GLUT"/>
</dbReference>
<dbReference type="InterPro" id="IPR003663">
    <property type="entry name" value="Sugar/inositol_transpt"/>
</dbReference>
<feature type="transmembrane region" description="Helical" evidence="16">
    <location>
        <begin position="12"/>
        <end position="31"/>
    </location>
</feature>
<dbReference type="Ensembl" id="ENSVKKT00000009256.1">
    <property type="protein sequence ID" value="ENSVKKP00000009025.1"/>
    <property type="gene ID" value="ENSVKKG00000006411.1"/>
</dbReference>
<feature type="transmembrane region" description="Helical" evidence="16">
    <location>
        <begin position="340"/>
        <end position="360"/>
    </location>
</feature>
<evidence type="ECO:0000256" key="1">
    <source>
        <dbReference type="ARBA" id="ARBA00000590"/>
    </source>
</evidence>
<evidence type="ECO:0000256" key="16">
    <source>
        <dbReference type="SAM" id="Phobius"/>
    </source>
</evidence>
<dbReference type="GO" id="GO:1990539">
    <property type="term" value="P:fructose import across plasma membrane"/>
    <property type="evidence" value="ECO:0007669"/>
    <property type="project" value="UniProtKB-ARBA"/>
</dbReference>
<feature type="domain" description="Major facilitator superfamily (MFS) profile" evidence="17">
    <location>
        <begin position="18"/>
        <end position="461"/>
    </location>
</feature>
<dbReference type="AlphaFoldDB" id="A0A8D2JB08"/>
<keyword evidence="19" id="KW-1185">Reference proteome</keyword>
<reference evidence="18" key="2">
    <citation type="submission" date="2025-09" db="UniProtKB">
        <authorList>
            <consortium name="Ensembl"/>
        </authorList>
    </citation>
    <scope>IDENTIFICATION</scope>
</reference>
<keyword evidence="8" id="KW-0762">Sugar transport</keyword>
<feature type="transmembrane region" description="Helical" evidence="16">
    <location>
        <begin position="66"/>
        <end position="87"/>
    </location>
</feature>
<dbReference type="GO" id="GO:0070837">
    <property type="term" value="P:dehydroascorbic acid transport"/>
    <property type="evidence" value="ECO:0007669"/>
    <property type="project" value="TreeGrafter"/>
</dbReference>
<evidence type="ECO:0000256" key="2">
    <source>
        <dbReference type="ARBA" id="ARBA00004135"/>
    </source>
</evidence>
<feature type="transmembrane region" description="Helical" evidence="16">
    <location>
        <begin position="159"/>
        <end position="177"/>
    </location>
</feature>
<evidence type="ECO:0000256" key="7">
    <source>
        <dbReference type="ARBA" id="ARBA00022475"/>
    </source>
</evidence>
<evidence type="ECO:0000313" key="18">
    <source>
        <dbReference type="Ensembl" id="ENSVKKP00000009025.1"/>
    </source>
</evidence>
<dbReference type="PANTHER" id="PTHR23503:SF32">
    <property type="entry name" value="SOLUTE CARRIER FAMILY 2, FACILITATED GLUCOSE TRANSPORTER MEMBER 5"/>
    <property type="match status" value="1"/>
</dbReference>
<evidence type="ECO:0000256" key="5">
    <source>
        <dbReference type="ARBA" id="ARBA00015973"/>
    </source>
</evidence>
<comment type="subcellular location">
    <subcellularLocation>
        <location evidence="2">Cell membrane</location>
        <location evidence="2">Sarcolemma</location>
    </subcellularLocation>
    <subcellularLocation>
        <location evidence="3">Cell membrane</location>
        <topology evidence="3">Multi-pass membrane protein</topology>
    </subcellularLocation>
</comment>
<keyword evidence="7" id="KW-1003">Cell membrane</keyword>
<keyword evidence="11 16" id="KW-0472">Membrane</keyword>